<keyword evidence="5 7" id="KW-1133">Transmembrane helix</keyword>
<dbReference type="InterPro" id="IPR049177">
    <property type="entry name" value="MgtC_SapB_SrpB_YhiD_N"/>
</dbReference>
<evidence type="ECO:0000256" key="6">
    <source>
        <dbReference type="ARBA" id="ARBA00023136"/>
    </source>
</evidence>
<dbReference type="PRINTS" id="PR01837">
    <property type="entry name" value="MGTCSAPBPROT"/>
</dbReference>
<evidence type="ECO:0000313" key="10">
    <source>
        <dbReference type="Proteomes" id="UP000547528"/>
    </source>
</evidence>
<organism evidence="9 10">
    <name type="scientific">Garicola koreensis</name>
    <dbReference type="NCBI Taxonomy" id="1262554"/>
    <lineage>
        <taxon>Bacteria</taxon>
        <taxon>Bacillati</taxon>
        <taxon>Actinomycetota</taxon>
        <taxon>Actinomycetes</taxon>
        <taxon>Micrococcales</taxon>
        <taxon>Micrococcaceae</taxon>
        <taxon>Garicola</taxon>
    </lineage>
</organism>
<evidence type="ECO:0000256" key="3">
    <source>
        <dbReference type="ARBA" id="ARBA00022475"/>
    </source>
</evidence>
<comment type="similarity">
    <text evidence="2">Belongs to the MgtC/SapB family.</text>
</comment>
<keyword evidence="10" id="KW-1185">Reference proteome</keyword>
<feature type="transmembrane region" description="Helical" evidence="7">
    <location>
        <begin position="12"/>
        <end position="30"/>
    </location>
</feature>
<feature type="transmembrane region" description="Helical" evidence="7">
    <location>
        <begin position="42"/>
        <end position="64"/>
    </location>
</feature>
<dbReference type="PANTHER" id="PTHR33778">
    <property type="entry name" value="PROTEIN MGTC"/>
    <property type="match status" value="1"/>
</dbReference>
<dbReference type="EMBL" id="JACIBT010000001">
    <property type="protein sequence ID" value="MBB3667261.1"/>
    <property type="molecule type" value="Genomic_DNA"/>
</dbReference>
<comment type="caution">
    <text evidence="9">The sequence shown here is derived from an EMBL/GenBank/DDBJ whole genome shotgun (WGS) entry which is preliminary data.</text>
</comment>
<dbReference type="PANTHER" id="PTHR33778:SF1">
    <property type="entry name" value="MAGNESIUM TRANSPORTER YHID-RELATED"/>
    <property type="match status" value="1"/>
</dbReference>
<reference evidence="9 10" key="1">
    <citation type="submission" date="2020-08" db="EMBL/GenBank/DDBJ databases">
        <title>Sequencing the genomes of 1000 actinobacteria strains.</title>
        <authorList>
            <person name="Klenk H.-P."/>
        </authorList>
    </citation>
    <scope>NUCLEOTIDE SEQUENCE [LARGE SCALE GENOMIC DNA]</scope>
    <source>
        <strain evidence="9 10">DSM 28238</strain>
    </source>
</reference>
<dbReference type="Proteomes" id="UP000547528">
    <property type="component" value="Unassembled WGS sequence"/>
</dbReference>
<protein>
    <submittedName>
        <fullName evidence="9">Putative Mg2+ transporter-C (MgtC) family protein</fullName>
    </submittedName>
</protein>
<evidence type="ECO:0000259" key="8">
    <source>
        <dbReference type="Pfam" id="PF02308"/>
    </source>
</evidence>
<gene>
    <name evidence="9" type="ORF">FHX47_000854</name>
</gene>
<feature type="transmembrane region" description="Helical" evidence="7">
    <location>
        <begin position="76"/>
        <end position="94"/>
    </location>
</feature>
<evidence type="ECO:0000256" key="7">
    <source>
        <dbReference type="SAM" id="Phobius"/>
    </source>
</evidence>
<evidence type="ECO:0000256" key="5">
    <source>
        <dbReference type="ARBA" id="ARBA00022989"/>
    </source>
</evidence>
<feature type="transmembrane region" description="Helical" evidence="7">
    <location>
        <begin position="124"/>
        <end position="144"/>
    </location>
</feature>
<keyword evidence="6 7" id="KW-0472">Membrane</keyword>
<accession>A0A7W5U0Z4</accession>
<proteinExistence type="inferred from homology"/>
<evidence type="ECO:0000313" key="9">
    <source>
        <dbReference type="EMBL" id="MBB3667261.1"/>
    </source>
</evidence>
<keyword evidence="3" id="KW-1003">Cell membrane</keyword>
<dbReference type="AlphaFoldDB" id="A0A7W5U0Z4"/>
<dbReference type="InterPro" id="IPR003416">
    <property type="entry name" value="MgtC/SapB/SrpB/YhiD_fam"/>
</dbReference>
<feature type="transmembrane region" description="Helical" evidence="7">
    <location>
        <begin position="101"/>
        <end position="118"/>
    </location>
</feature>
<evidence type="ECO:0000256" key="4">
    <source>
        <dbReference type="ARBA" id="ARBA00022692"/>
    </source>
</evidence>
<name>A0A7W5U0Z4_9MICC</name>
<dbReference type="GO" id="GO:0005886">
    <property type="term" value="C:plasma membrane"/>
    <property type="evidence" value="ECO:0007669"/>
    <property type="project" value="UniProtKB-SubCell"/>
</dbReference>
<keyword evidence="4 7" id="KW-0812">Transmembrane</keyword>
<dbReference type="RefSeq" id="WP_183357603.1">
    <property type="nucleotide sequence ID" value="NZ_BAABKR010000001.1"/>
</dbReference>
<evidence type="ECO:0000256" key="2">
    <source>
        <dbReference type="ARBA" id="ARBA00009298"/>
    </source>
</evidence>
<dbReference type="Pfam" id="PF02308">
    <property type="entry name" value="MgtC"/>
    <property type="match status" value="1"/>
</dbReference>
<sequence length="235" mass="25485">MDLDLLPDTLLTEALLLISAFVLSGVIGLEREIRQKSAGTRTHILVGMGSALFTLVSAYGFAHVLGDDVILDPSRIAAQIVTGIGFLGAGVIFVRQNIVSGLTTASSVWVTAAVGMACGAGMPLIAALTVVLYLLTVTLLTWLVRRLPKHGRTRLYSVRYADGRGVLRDILRAASDMGYESTLSHTKRLEASDGEVVEASMRFTRRQQNADEDLFRQLSELPGVFEVRSAEQEHD</sequence>
<evidence type="ECO:0000256" key="1">
    <source>
        <dbReference type="ARBA" id="ARBA00004651"/>
    </source>
</evidence>
<comment type="subcellular location">
    <subcellularLocation>
        <location evidence="1">Cell membrane</location>
        <topology evidence="1">Multi-pass membrane protein</topology>
    </subcellularLocation>
</comment>
<feature type="domain" description="MgtC/SapB/SrpB/YhiD N-terminal" evidence="8">
    <location>
        <begin position="17"/>
        <end position="145"/>
    </location>
</feature>